<dbReference type="HAMAP" id="MF_01080">
    <property type="entry name" value="TruB_bact"/>
    <property type="match status" value="1"/>
</dbReference>
<feature type="domain" description="tRNA pseudouridylate synthase B C-terminal" evidence="7">
    <location>
        <begin position="174"/>
        <end position="221"/>
    </location>
</feature>
<reference evidence="8 9" key="1">
    <citation type="submission" date="2014-02" db="EMBL/GenBank/DDBJ databases">
        <title>Genome sequence of Ureaplasma diversum strain 246.</title>
        <authorList>
            <person name="Sirand-Pugnet P."/>
            <person name="Breton M."/>
            <person name="Dordet-Frisoni E."/>
            <person name="Baranowski E."/>
            <person name="Barre A."/>
            <person name="Couture C."/>
            <person name="Dupuy V."/>
            <person name="Gaurivaud P."/>
            <person name="Jacob D."/>
            <person name="Lemaitre C."/>
            <person name="Manso-Silvan L."/>
            <person name="Nikolski M."/>
            <person name="Nouvel L.-X."/>
            <person name="Poumarat F."/>
            <person name="Tardy F."/>
            <person name="Thebault P."/>
            <person name="Theil S."/>
            <person name="Citti C."/>
            <person name="Thiaucourt F."/>
            <person name="Blanchard A."/>
        </authorList>
    </citation>
    <scope>NUCLEOTIDE SEQUENCE [LARGE SCALE GENOMIC DNA]</scope>
    <source>
        <strain evidence="8 9">NCTC 246</strain>
    </source>
</reference>
<dbReference type="CDD" id="cd02573">
    <property type="entry name" value="PseudoU_synth_EcTruB"/>
    <property type="match status" value="1"/>
</dbReference>
<dbReference type="InterPro" id="IPR032819">
    <property type="entry name" value="TruB_C"/>
</dbReference>
<dbReference type="Pfam" id="PF01509">
    <property type="entry name" value="TruB_N"/>
    <property type="match status" value="1"/>
</dbReference>
<dbReference type="eggNOG" id="COG0130">
    <property type="taxonomic scope" value="Bacteria"/>
</dbReference>
<dbReference type="GO" id="GO:0031119">
    <property type="term" value="P:tRNA pseudouridine synthesis"/>
    <property type="evidence" value="ECO:0007669"/>
    <property type="project" value="UniProtKB-UniRule"/>
</dbReference>
<evidence type="ECO:0000259" key="6">
    <source>
        <dbReference type="Pfam" id="PF01509"/>
    </source>
</evidence>
<evidence type="ECO:0000256" key="2">
    <source>
        <dbReference type="ARBA" id="ARBA00005642"/>
    </source>
</evidence>
<dbReference type="EMBL" id="JFDP01000036">
    <property type="protein sequence ID" value="KEZ23774.1"/>
    <property type="molecule type" value="Genomic_DNA"/>
</dbReference>
<keyword evidence="9" id="KW-1185">Reference proteome</keyword>
<evidence type="ECO:0000256" key="4">
    <source>
        <dbReference type="ARBA" id="ARBA00023235"/>
    </source>
</evidence>
<dbReference type="GO" id="GO:0160148">
    <property type="term" value="F:tRNA pseudouridine(55) synthase activity"/>
    <property type="evidence" value="ECO:0007669"/>
    <property type="project" value="UniProtKB-EC"/>
</dbReference>
<dbReference type="InterPro" id="IPR020103">
    <property type="entry name" value="PsdUridine_synth_cat_dom_sf"/>
</dbReference>
<dbReference type="NCBIfam" id="TIGR00431">
    <property type="entry name" value="TruB"/>
    <property type="match status" value="1"/>
</dbReference>
<comment type="catalytic activity">
    <reaction evidence="1 5">
        <text>uridine(55) in tRNA = pseudouridine(55) in tRNA</text>
        <dbReference type="Rhea" id="RHEA:42532"/>
        <dbReference type="Rhea" id="RHEA-COMP:10101"/>
        <dbReference type="Rhea" id="RHEA-COMP:10102"/>
        <dbReference type="ChEBI" id="CHEBI:65314"/>
        <dbReference type="ChEBI" id="CHEBI:65315"/>
        <dbReference type="EC" id="5.4.99.25"/>
    </reaction>
</comment>
<evidence type="ECO:0000313" key="8">
    <source>
        <dbReference type="EMBL" id="KEZ23774.1"/>
    </source>
</evidence>
<dbReference type="EC" id="5.4.99.25" evidence="5"/>
<dbReference type="Gene3D" id="3.30.2350.10">
    <property type="entry name" value="Pseudouridine synthase"/>
    <property type="match status" value="1"/>
</dbReference>
<accession>A0A084F0N2</accession>
<feature type="active site" description="Nucleophile" evidence="5">
    <location>
        <position position="38"/>
    </location>
</feature>
<sequence>MKNILNIYKPVDWTSNDVVQKVKKLIKANKVGHAGTLDPNADGVLVLGINEATKQLNQLLLDNKQYLATIQFNTATDTYDVTGTIIQTDNTIIKLEDIKKALEEFKTNQYYQTPPAYSAIKINGLKAYDLARKKIDVKLESRLVKLLDYEIVSYDQINQQLVILIDVSKGFYVRSLAVDLASKLNSCAHLAKLTRTRSGNFDIKDSIKIEHVYDFWTQQNQSKIN</sequence>
<protein>
    <recommendedName>
        <fullName evidence="5">tRNA pseudouridine synthase B</fullName>
        <ecNumber evidence="5">5.4.99.25</ecNumber>
    </recommendedName>
    <alternativeName>
        <fullName evidence="5">tRNA pseudouridine(55) synthase</fullName>
        <shortName evidence="5">Psi55 synthase</shortName>
    </alternativeName>
    <alternativeName>
        <fullName evidence="5">tRNA pseudouridylate synthase</fullName>
    </alternativeName>
    <alternativeName>
        <fullName evidence="5">tRNA-uridine isomerase</fullName>
    </alternativeName>
</protein>
<dbReference type="PANTHER" id="PTHR13767:SF2">
    <property type="entry name" value="PSEUDOURIDYLATE SYNTHASE TRUB1"/>
    <property type="match status" value="1"/>
</dbReference>
<dbReference type="GO" id="GO:0003723">
    <property type="term" value="F:RNA binding"/>
    <property type="evidence" value="ECO:0007669"/>
    <property type="project" value="InterPro"/>
</dbReference>
<evidence type="ECO:0000259" key="7">
    <source>
        <dbReference type="Pfam" id="PF16198"/>
    </source>
</evidence>
<name>A0A084F0N2_9BACT</name>
<dbReference type="Proteomes" id="UP000028537">
    <property type="component" value="Unassembled WGS sequence"/>
</dbReference>
<dbReference type="InterPro" id="IPR014780">
    <property type="entry name" value="tRNA_psdUridine_synth_TruB"/>
</dbReference>
<dbReference type="Pfam" id="PF16198">
    <property type="entry name" value="TruB_C_2"/>
    <property type="match status" value="1"/>
</dbReference>
<evidence type="ECO:0000256" key="3">
    <source>
        <dbReference type="ARBA" id="ARBA00022694"/>
    </source>
</evidence>
<keyword evidence="3 5" id="KW-0819">tRNA processing</keyword>
<dbReference type="InterPro" id="IPR002501">
    <property type="entry name" value="PsdUridine_synth_N"/>
</dbReference>
<feature type="domain" description="Pseudouridine synthase II N-terminal" evidence="6">
    <location>
        <begin position="23"/>
        <end position="173"/>
    </location>
</feature>
<evidence type="ECO:0000256" key="5">
    <source>
        <dbReference type="HAMAP-Rule" id="MF_01080"/>
    </source>
</evidence>
<dbReference type="PANTHER" id="PTHR13767">
    <property type="entry name" value="TRNA-PSEUDOURIDINE SYNTHASE"/>
    <property type="match status" value="1"/>
</dbReference>
<gene>
    <name evidence="5 8" type="primary">truB</name>
    <name evidence="8" type="ORF">UDIV_2310</name>
</gene>
<dbReference type="AlphaFoldDB" id="A0A084F0N2"/>
<comment type="function">
    <text evidence="5">Responsible for synthesis of pseudouridine from uracil-55 in the psi GC loop of transfer RNAs.</text>
</comment>
<evidence type="ECO:0000256" key="1">
    <source>
        <dbReference type="ARBA" id="ARBA00000385"/>
    </source>
</evidence>
<dbReference type="OrthoDB" id="9802309at2"/>
<organism evidence="8 9">
    <name type="scientific">Ureaplasma diversum NCTC 246</name>
    <dbReference type="NCBI Taxonomy" id="1188241"/>
    <lineage>
        <taxon>Bacteria</taxon>
        <taxon>Bacillati</taxon>
        <taxon>Mycoplasmatota</taxon>
        <taxon>Mycoplasmoidales</taxon>
        <taxon>Mycoplasmoidaceae</taxon>
        <taxon>Ureaplasma</taxon>
    </lineage>
</organism>
<comment type="caution">
    <text evidence="8">The sequence shown here is derived from an EMBL/GenBank/DDBJ whole genome shotgun (WGS) entry which is preliminary data.</text>
</comment>
<evidence type="ECO:0000313" key="9">
    <source>
        <dbReference type="Proteomes" id="UP000028537"/>
    </source>
</evidence>
<dbReference type="SUPFAM" id="SSF55120">
    <property type="entry name" value="Pseudouridine synthase"/>
    <property type="match status" value="1"/>
</dbReference>
<dbReference type="RefSeq" id="WP_038102256.1">
    <property type="nucleotide sequence ID" value="NZ_JFDP01000036.1"/>
</dbReference>
<dbReference type="GO" id="GO:1990481">
    <property type="term" value="P:mRNA pseudouridine synthesis"/>
    <property type="evidence" value="ECO:0007669"/>
    <property type="project" value="TreeGrafter"/>
</dbReference>
<keyword evidence="4 5" id="KW-0413">Isomerase</keyword>
<comment type="similarity">
    <text evidence="2 5">Belongs to the pseudouridine synthase TruB family. Type 1 subfamily.</text>
</comment>
<proteinExistence type="inferred from homology"/>